<comment type="caution">
    <text evidence="2">The sequence shown here is derived from an EMBL/GenBank/DDBJ whole genome shotgun (WGS) entry which is preliminary data.</text>
</comment>
<reference evidence="2 3" key="1">
    <citation type="submission" date="2015-04" db="EMBL/GenBank/DDBJ databases">
        <title>The draft genome sequence of Erythrobacr gangjinensis K7-2.</title>
        <authorList>
            <person name="Zhuang L."/>
            <person name="Liu Y."/>
            <person name="Shao Z."/>
        </authorList>
    </citation>
    <scope>NUCLEOTIDE SEQUENCE [LARGE SCALE GENOMIC DNA]</scope>
    <source>
        <strain evidence="2 3">K7-2</strain>
    </source>
</reference>
<dbReference type="STRING" id="502682.BMF35_a2107"/>
<evidence type="ECO:0000313" key="3">
    <source>
        <dbReference type="Proteomes" id="UP000053070"/>
    </source>
</evidence>
<accession>A0A0G9MQR4</accession>
<proteinExistence type="predicted"/>
<dbReference type="EMBL" id="LBHC01000001">
    <property type="protein sequence ID" value="KLE33060.1"/>
    <property type="molecule type" value="Genomic_DNA"/>
</dbReference>
<gene>
    <name evidence="2" type="ORF">AAW01_03425</name>
</gene>
<keyword evidence="3" id="KW-1185">Reference proteome</keyword>
<organism evidence="2 3">
    <name type="scientific">Aurantiacibacter gangjinensis</name>
    <dbReference type="NCBI Taxonomy" id="502682"/>
    <lineage>
        <taxon>Bacteria</taxon>
        <taxon>Pseudomonadati</taxon>
        <taxon>Pseudomonadota</taxon>
        <taxon>Alphaproteobacteria</taxon>
        <taxon>Sphingomonadales</taxon>
        <taxon>Erythrobacteraceae</taxon>
        <taxon>Aurantiacibacter</taxon>
    </lineage>
</organism>
<dbReference type="PATRIC" id="fig|502682.8.peg.698"/>
<keyword evidence="1" id="KW-0812">Transmembrane</keyword>
<sequence length="73" mass="8161">MVIAAWPIDGLTALARLRGKRIVKGWVRAMLRKRLIVLLVAVVAVFAGIAWYDGGQEEQRLITQPVEIPESYS</sequence>
<protein>
    <submittedName>
        <fullName evidence="2">Uncharacterized protein</fullName>
    </submittedName>
</protein>
<feature type="transmembrane region" description="Helical" evidence="1">
    <location>
        <begin position="35"/>
        <end position="52"/>
    </location>
</feature>
<keyword evidence="1" id="KW-1133">Transmembrane helix</keyword>
<name>A0A0G9MQR4_9SPHN</name>
<dbReference type="Proteomes" id="UP000053070">
    <property type="component" value="Unassembled WGS sequence"/>
</dbReference>
<evidence type="ECO:0000256" key="1">
    <source>
        <dbReference type="SAM" id="Phobius"/>
    </source>
</evidence>
<dbReference type="AlphaFoldDB" id="A0A0G9MQR4"/>
<evidence type="ECO:0000313" key="2">
    <source>
        <dbReference type="EMBL" id="KLE33060.1"/>
    </source>
</evidence>
<keyword evidence="1" id="KW-0472">Membrane</keyword>